<reference evidence="4 5" key="1">
    <citation type="submission" date="2019-08" db="EMBL/GenBank/DDBJ databases">
        <title>Complete genome sequence of Terriglobus albidus strain ORNL.</title>
        <authorList>
            <person name="Podar M."/>
        </authorList>
    </citation>
    <scope>NUCLEOTIDE SEQUENCE [LARGE SCALE GENOMIC DNA]</scope>
    <source>
        <strain evidence="4 5">ORNL</strain>
    </source>
</reference>
<dbReference type="CDD" id="cd00156">
    <property type="entry name" value="REC"/>
    <property type="match status" value="1"/>
</dbReference>
<evidence type="ECO:0000313" key="5">
    <source>
        <dbReference type="Proteomes" id="UP000321820"/>
    </source>
</evidence>
<dbReference type="PANTHER" id="PTHR44591:SF3">
    <property type="entry name" value="RESPONSE REGULATORY DOMAIN-CONTAINING PROTEIN"/>
    <property type="match status" value="1"/>
</dbReference>
<dbReference type="Gene3D" id="3.40.50.2300">
    <property type="match status" value="1"/>
</dbReference>
<evidence type="ECO:0000256" key="2">
    <source>
        <dbReference type="PROSITE-ProRule" id="PRU00169"/>
    </source>
</evidence>
<proteinExistence type="predicted"/>
<dbReference type="PANTHER" id="PTHR44591">
    <property type="entry name" value="STRESS RESPONSE REGULATOR PROTEIN 1"/>
    <property type="match status" value="1"/>
</dbReference>
<dbReference type="Proteomes" id="UP000321820">
    <property type="component" value="Chromosome"/>
</dbReference>
<dbReference type="AlphaFoldDB" id="A0A5B9E7U0"/>
<keyword evidence="5" id="KW-1185">Reference proteome</keyword>
<evidence type="ECO:0000256" key="1">
    <source>
        <dbReference type="ARBA" id="ARBA00022553"/>
    </source>
</evidence>
<dbReference type="RefSeq" id="WP_147646815.1">
    <property type="nucleotide sequence ID" value="NZ_CP042806.1"/>
</dbReference>
<evidence type="ECO:0000259" key="3">
    <source>
        <dbReference type="PROSITE" id="PS50110"/>
    </source>
</evidence>
<keyword evidence="1 2" id="KW-0597">Phosphoprotein</keyword>
<dbReference type="InterPro" id="IPR001789">
    <property type="entry name" value="Sig_transdc_resp-reg_receiver"/>
</dbReference>
<feature type="domain" description="Response regulatory" evidence="3">
    <location>
        <begin position="9"/>
        <end position="124"/>
    </location>
</feature>
<dbReference type="EMBL" id="CP042806">
    <property type="protein sequence ID" value="QEE27624.1"/>
    <property type="molecule type" value="Genomic_DNA"/>
</dbReference>
<dbReference type="GO" id="GO:0000160">
    <property type="term" value="P:phosphorelay signal transduction system"/>
    <property type="evidence" value="ECO:0007669"/>
    <property type="project" value="InterPro"/>
</dbReference>
<accession>A0A5B9E7U0</accession>
<dbReference type="Pfam" id="PF00072">
    <property type="entry name" value="Response_reg"/>
    <property type="match status" value="1"/>
</dbReference>
<organism evidence="4 5">
    <name type="scientific">Terriglobus albidus</name>
    <dbReference type="NCBI Taxonomy" id="1592106"/>
    <lineage>
        <taxon>Bacteria</taxon>
        <taxon>Pseudomonadati</taxon>
        <taxon>Acidobacteriota</taxon>
        <taxon>Terriglobia</taxon>
        <taxon>Terriglobales</taxon>
        <taxon>Acidobacteriaceae</taxon>
        <taxon>Terriglobus</taxon>
    </lineage>
</organism>
<protein>
    <submittedName>
        <fullName evidence="4">Response regulator</fullName>
    </submittedName>
</protein>
<dbReference type="SUPFAM" id="SSF52172">
    <property type="entry name" value="CheY-like"/>
    <property type="match status" value="1"/>
</dbReference>
<dbReference type="PROSITE" id="PS50110">
    <property type="entry name" value="RESPONSE_REGULATORY"/>
    <property type="match status" value="1"/>
</dbReference>
<dbReference type="SMART" id="SM00448">
    <property type="entry name" value="REC"/>
    <property type="match status" value="1"/>
</dbReference>
<dbReference type="KEGG" id="talb:FTW19_06200"/>
<sequence>MNSQFPHRTILLVDDDSDIRSLYKAFLRHAGYAVLSCHNAHRAAEVFASRPNVDLLLTDIHMPEGSGVELAQTLTAAKPEMPVILISGEDLGQSRAAEILSRSWRFVQKPVSLPYLLDLIHTLLTPSLSLRGHNPGLPIPA</sequence>
<dbReference type="OrthoDB" id="119525at2"/>
<dbReference type="InterPro" id="IPR050595">
    <property type="entry name" value="Bact_response_regulator"/>
</dbReference>
<dbReference type="InterPro" id="IPR011006">
    <property type="entry name" value="CheY-like_superfamily"/>
</dbReference>
<feature type="modified residue" description="4-aspartylphosphate" evidence="2">
    <location>
        <position position="59"/>
    </location>
</feature>
<gene>
    <name evidence="4" type="ORF">FTW19_06200</name>
</gene>
<name>A0A5B9E7U0_9BACT</name>
<evidence type="ECO:0000313" key="4">
    <source>
        <dbReference type="EMBL" id="QEE27624.1"/>
    </source>
</evidence>